<dbReference type="GO" id="GO:0016491">
    <property type="term" value="F:oxidoreductase activity"/>
    <property type="evidence" value="ECO:0007669"/>
    <property type="project" value="UniProtKB-KW"/>
</dbReference>
<dbReference type="AlphaFoldDB" id="A0A094Q1D4"/>
<name>A0A094Q1D4_9ZZZZ</name>
<gene>
    <name evidence="3" type="ORF">GM51_10890</name>
</gene>
<evidence type="ECO:0000256" key="2">
    <source>
        <dbReference type="ARBA" id="ARBA00023002"/>
    </source>
</evidence>
<accession>A0A094Q1D4</accession>
<dbReference type="Pfam" id="PF00106">
    <property type="entry name" value="adh_short"/>
    <property type="match status" value="1"/>
</dbReference>
<proteinExistence type="inferred from homology"/>
<dbReference type="PRINTS" id="PR00081">
    <property type="entry name" value="GDHRDH"/>
</dbReference>
<dbReference type="EMBL" id="JNSL01000066">
    <property type="protein sequence ID" value="KGA17192.1"/>
    <property type="molecule type" value="Genomic_DNA"/>
</dbReference>
<comment type="similarity">
    <text evidence="1">Belongs to the short-chain dehydrogenases/reductases (SDR) family.</text>
</comment>
<protein>
    <recommendedName>
        <fullName evidence="4">Short-chain dehydrogenase</fullName>
    </recommendedName>
</protein>
<evidence type="ECO:0000313" key="3">
    <source>
        <dbReference type="EMBL" id="KGA17192.1"/>
    </source>
</evidence>
<dbReference type="InterPro" id="IPR036291">
    <property type="entry name" value="NAD(P)-bd_dom_sf"/>
</dbReference>
<dbReference type="PANTHER" id="PTHR43086:SF3">
    <property type="entry name" value="NADP-DEPENDENT 3-HYDROXY ACID DEHYDROGENASE YDFG"/>
    <property type="match status" value="1"/>
</dbReference>
<dbReference type="InterPro" id="IPR002347">
    <property type="entry name" value="SDR_fam"/>
</dbReference>
<dbReference type="PIRSF" id="PIRSF000126">
    <property type="entry name" value="11-beta-HSD1"/>
    <property type="match status" value="1"/>
</dbReference>
<evidence type="ECO:0008006" key="4">
    <source>
        <dbReference type="Google" id="ProtNLM"/>
    </source>
</evidence>
<keyword evidence="2" id="KW-0560">Oxidoreductase</keyword>
<sequence>MVALITGASAGIGAAYANQLAAKGTDLVLVARDETRLNQLALELVTNHNINVEVLAADLSVRTQLDKVAARAAKEDIDLVINNAGFAIKQPFAGGTLAAEQNLLDVLVTAVMRITHSALPGMLARNRGGVINVSSIAGWMSSGTYSATKSWVTTFSESLATLHKDSKVHVMALCPGFTRTEFHSRAKMETDTIPNWMWLDVNDVVKKSLSDFARNKPVSVPGAQYKILSLIAQYLPRPIVRKLSVASRRRPIK</sequence>
<dbReference type="SUPFAM" id="SSF51735">
    <property type="entry name" value="NAD(P)-binding Rossmann-fold domains"/>
    <property type="match status" value="1"/>
</dbReference>
<organism evidence="3">
    <name type="scientific">freshwater metagenome</name>
    <dbReference type="NCBI Taxonomy" id="449393"/>
    <lineage>
        <taxon>unclassified sequences</taxon>
        <taxon>metagenomes</taxon>
        <taxon>ecological metagenomes</taxon>
    </lineage>
</organism>
<dbReference type="PRINTS" id="PR00080">
    <property type="entry name" value="SDRFAMILY"/>
</dbReference>
<comment type="caution">
    <text evidence="3">The sequence shown here is derived from an EMBL/GenBank/DDBJ whole genome shotgun (WGS) entry which is preliminary data.</text>
</comment>
<dbReference type="Gene3D" id="3.40.50.720">
    <property type="entry name" value="NAD(P)-binding Rossmann-like Domain"/>
    <property type="match status" value="1"/>
</dbReference>
<dbReference type="PANTHER" id="PTHR43086">
    <property type="entry name" value="VERY-LONG-CHAIN 3-OXOOACYL-COA REDUCTASE"/>
    <property type="match status" value="1"/>
</dbReference>
<evidence type="ECO:0000256" key="1">
    <source>
        <dbReference type="ARBA" id="ARBA00006484"/>
    </source>
</evidence>
<reference evidence="3" key="1">
    <citation type="submission" date="2014-06" db="EMBL/GenBank/DDBJ databases">
        <title>Key roles for freshwater Actinobacteria revealed by deep metagenomic sequencing.</title>
        <authorList>
            <person name="Ghai R."/>
            <person name="Mizuno C.M."/>
            <person name="Picazo A."/>
            <person name="Camacho A."/>
            <person name="Rodriguez-Valera F."/>
        </authorList>
    </citation>
    <scope>NUCLEOTIDE SEQUENCE</scope>
</reference>